<keyword evidence="6 7" id="KW-0472">Membrane</keyword>
<reference evidence="9" key="1">
    <citation type="submission" date="2017-05" db="EMBL/GenBank/DDBJ databases">
        <authorList>
            <person name="Varghese N."/>
            <person name="Submissions S."/>
        </authorList>
    </citation>
    <scope>NUCLEOTIDE SEQUENCE</scope>
    <source>
        <strain evidence="9">DSM 45262</strain>
    </source>
</reference>
<dbReference type="CDD" id="cd06261">
    <property type="entry name" value="TM_PBP2"/>
    <property type="match status" value="1"/>
</dbReference>
<dbReference type="PANTHER" id="PTHR30151:SF20">
    <property type="entry name" value="ABC TRANSPORTER PERMEASE PROTEIN HI_0355-RELATED"/>
    <property type="match status" value="1"/>
</dbReference>
<keyword evidence="3" id="KW-1003">Cell membrane</keyword>
<evidence type="ECO:0000259" key="8">
    <source>
        <dbReference type="PROSITE" id="PS50928"/>
    </source>
</evidence>
<evidence type="ECO:0000256" key="7">
    <source>
        <dbReference type="RuleBase" id="RU363032"/>
    </source>
</evidence>
<dbReference type="PANTHER" id="PTHR30151">
    <property type="entry name" value="ALKANE SULFONATE ABC TRANSPORTER-RELATED, MEMBRANE SUBUNIT"/>
    <property type="match status" value="1"/>
</dbReference>
<dbReference type="PROSITE" id="PS50928">
    <property type="entry name" value="ABC_TM1"/>
    <property type="match status" value="1"/>
</dbReference>
<dbReference type="Gene3D" id="1.10.3720.10">
    <property type="entry name" value="MetI-like"/>
    <property type="match status" value="1"/>
</dbReference>
<gene>
    <name evidence="9" type="ORF">SAMN06265361_104222</name>
</gene>
<keyword evidence="10" id="KW-1185">Reference proteome</keyword>
<evidence type="ECO:0000256" key="4">
    <source>
        <dbReference type="ARBA" id="ARBA00022692"/>
    </source>
</evidence>
<evidence type="ECO:0000256" key="1">
    <source>
        <dbReference type="ARBA" id="ARBA00004651"/>
    </source>
</evidence>
<dbReference type="InterPro" id="IPR035906">
    <property type="entry name" value="MetI-like_sf"/>
</dbReference>
<accession>A0AA45WQ89</accession>
<sequence length="256" mass="27980">MMKNSKALAPFGMILLLLAGWELTVRTKQVEAWLLPAPSAVYEAWTASVDRTLEHLGATVGIALSGLGFGLVAGLLLATLFHLSPLLRAMFQPLVVLSQNVPMIALAPLLIMWLGFGDMPKILVVAIACFFPIAVSTMDGFRQTDRTLLIYMEMAGATRWQRFSKLEWPSALPAFFSGLKLAATYSVMGAVIAEWLGAKEGLGVMMQLASASFRTDRVFLAMFFIAGVSLLLYAAICLIERLVVRWRPQVKGGTPR</sequence>
<evidence type="ECO:0000256" key="5">
    <source>
        <dbReference type="ARBA" id="ARBA00022989"/>
    </source>
</evidence>
<dbReference type="GO" id="GO:0055085">
    <property type="term" value="P:transmembrane transport"/>
    <property type="evidence" value="ECO:0007669"/>
    <property type="project" value="InterPro"/>
</dbReference>
<dbReference type="EMBL" id="FXTU01000004">
    <property type="protein sequence ID" value="SMP23471.1"/>
    <property type="molecule type" value="Genomic_DNA"/>
</dbReference>
<comment type="similarity">
    <text evidence="7">Belongs to the binding-protein-dependent transport system permease family.</text>
</comment>
<keyword evidence="5 7" id="KW-1133">Transmembrane helix</keyword>
<proteinExistence type="inferred from homology"/>
<comment type="subcellular location">
    <subcellularLocation>
        <location evidence="1 7">Cell membrane</location>
        <topology evidence="1 7">Multi-pass membrane protein</topology>
    </subcellularLocation>
</comment>
<protein>
    <submittedName>
        <fullName evidence="9">ABC-type nitrate/sulfonate/bicarbonate transport system, permease component</fullName>
    </submittedName>
</protein>
<feature type="transmembrane region" description="Helical" evidence="7">
    <location>
        <begin position="218"/>
        <end position="239"/>
    </location>
</feature>
<evidence type="ECO:0000313" key="9">
    <source>
        <dbReference type="EMBL" id="SMP23471.1"/>
    </source>
</evidence>
<keyword evidence="4 7" id="KW-0812">Transmembrane</keyword>
<dbReference type="RefSeq" id="WP_102993287.1">
    <property type="nucleotide sequence ID" value="NZ_FXTU01000004.1"/>
</dbReference>
<evidence type="ECO:0000313" key="10">
    <source>
        <dbReference type="Proteomes" id="UP001157946"/>
    </source>
</evidence>
<feature type="transmembrane region" description="Helical" evidence="7">
    <location>
        <begin position="56"/>
        <end position="82"/>
    </location>
</feature>
<evidence type="ECO:0000256" key="6">
    <source>
        <dbReference type="ARBA" id="ARBA00023136"/>
    </source>
</evidence>
<evidence type="ECO:0000256" key="2">
    <source>
        <dbReference type="ARBA" id="ARBA00022448"/>
    </source>
</evidence>
<dbReference type="Pfam" id="PF00528">
    <property type="entry name" value="BPD_transp_1"/>
    <property type="match status" value="1"/>
</dbReference>
<organism evidence="9 10">
    <name type="scientific">Laceyella tengchongensis</name>
    <dbReference type="NCBI Taxonomy" id="574699"/>
    <lineage>
        <taxon>Bacteria</taxon>
        <taxon>Bacillati</taxon>
        <taxon>Bacillota</taxon>
        <taxon>Bacilli</taxon>
        <taxon>Bacillales</taxon>
        <taxon>Thermoactinomycetaceae</taxon>
        <taxon>Laceyella</taxon>
    </lineage>
</organism>
<name>A0AA45WQ89_9BACL</name>
<dbReference type="AlphaFoldDB" id="A0AA45WQ89"/>
<feature type="transmembrane region" description="Helical" evidence="7">
    <location>
        <begin position="122"/>
        <end position="141"/>
    </location>
</feature>
<comment type="caution">
    <text evidence="9">The sequence shown here is derived from an EMBL/GenBank/DDBJ whole genome shotgun (WGS) entry which is preliminary data.</text>
</comment>
<keyword evidence="2 7" id="KW-0813">Transport</keyword>
<dbReference type="Proteomes" id="UP001157946">
    <property type="component" value="Unassembled WGS sequence"/>
</dbReference>
<dbReference type="GO" id="GO:0005886">
    <property type="term" value="C:plasma membrane"/>
    <property type="evidence" value="ECO:0007669"/>
    <property type="project" value="UniProtKB-SubCell"/>
</dbReference>
<feature type="domain" description="ABC transmembrane type-1" evidence="8">
    <location>
        <begin position="56"/>
        <end position="244"/>
    </location>
</feature>
<dbReference type="SUPFAM" id="SSF161098">
    <property type="entry name" value="MetI-like"/>
    <property type="match status" value="1"/>
</dbReference>
<feature type="transmembrane region" description="Helical" evidence="7">
    <location>
        <begin position="171"/>
        <end position="198"/>
    </location>
</feature>
<dbReference type="InterPro" id="IPR000515">
    <property type="entry name" value="MetI-like"/>
</dbReference>
<feature type="transmembrane region" description="Helical" evidence="7">
    <location>
        <begin position="94"/>
        <end position="116"/>
    </location>
</feature>
<evidence type="ECO:0000256" key="3">
    <source>
        <dbReference type="ARBA" id="ARBA00022475"/>
    </source>
</evidence>